<proteinExistence type="predicted"/>
<protein>
    <submittedName>
        <fullName evidence="2">Uncharacterized protein</fullName>
    </submittedName>
</protein>
<accession>A0A1I7WJX4</accession>
<name>A0A1I7WJX4_HETBA</name>
<sequence length="192" mass="22419">MWDCSSRQKEEETTFSSISTYTSCNFCWNCTYIQKFNIYDLKIFPRADKCREISAREKKLEKQRSPLVLCRSKFDGAEGRIISIYINVLLFQPNRIYYLFDPERRAVEWCQAIEQEKQVIKPSLNKNIPTIRSSSTCKGSERLKLKIVDFDAEIIRINSEALDCTRRMVTELDKINEEGMVALASLENQDGM</sequence>
<evidence type="ECO:0000313" key="2">
    <source>
        <dbReference type="WBParaSite" id="Hba_05326"/>
    </source>
</evidence>
<evidence type="ECO:0000313" key="1">
    <source>
        <dbReference type="Proteomes" id="UP000095283"/>
    </source>
</evidence>
<keyword evidence="1" id="KW-1185">Reference proteome</keyword>
<reference evidence="2" key="1">
    <citation type="submission" date="2016-11" db="UniProtKB">
        <authorList>
            <consortium name="WormBaseParasite"/>
        </authorList>
    </citation>
    <scope>IDENTIFICATION</scope>
</reference>
<dbReference type="Proteomes" id="UP000095283">
    <property type="component" value="Unplaced"/>
</dbReference>
<organism evidence="1 2">
    <name type="scientific">Heterorhabditis bacteriophora</name>
    <name type="common">Entomopathogenic nematode worm</name>
    <dbReference type="NCBI Taxonomy" id="37862"/>
    <lineage>
        <taxon>Eukaryota</taxon>
        <taxon>Metazoa</taxon>
        <taxon>Ecdysozoa</taxon>
        <taxon>Nematoda</taxon>
        <taxon>Chromadorea</taxon>
        <taxon>Rhabditida</taxon>
        <taxon>Rhabditina</taxon>
        <taxon>Rhabditomorpha</taxon>
        <taxon>Strongyloidea</taxon>
        <taxon>Heterorhabditidae</taxon>
        <taxon>Heterorhabditis</taxon>
    </lineage>
</organism>
<dbReference type="WBParaSite" id="Hba_05326">
    <property type="protein sequence ID" value="Hba_05326"/>
    <property type="gene ID" value="Hba_05326"/>
</dbReference>
<dbReference type="AlphaFoldDB" id="A0A1I7WJX4"/>